<reference evidence="7" key="1">
    <citation type="submission" date="2023-06" db="EMBL/GenBank/DDBJ databases">
        <title>Genomic analysis of the entomopathogenic nematode Steinernema hermaphroditum.</title>
        <authorList>
            <person name="Schwarz E.M."/>
            <person name="Heppert J.K."/>
            <person name="Baniya A."/>
            <person name="Schwartz H.T."/>
            <person name="Tan C.-H."/>
            <person name="Antoshechkin I."/>
            <person name="Sternberg P.W."/>
            <person name="Goodrich-Blair H."/>
            <person name="Dillman A.R."/>
        </authorList>
    </citation>
    <scope>NUCLEOTIDE SEQUENCE</scope>
    <source>
        <strain evidence="7">PS9179</strain>
        <tissue evidence="7">Whole animal</tissue>
    </source>
</reference>
<dbReference type="PANTHER" id="PTHR47966:SF45">
    <property type="entry name" value="PEPTIDASE A1 DOMAIN-CONTAINING PROTEIN"/>
    <property type="match status" value="1"/>
</dbReference>
<accession>A0AA39HNV5</accession>
<dbReference type="PANTHER" id="PTHR47966">
    <property type="entry name" value="BETA-SITE APP-CLEAVING ENZYME, ISOFORM A-RELATED"/>
    <property type="match status" value="1"/>
</dbReference>
<evidence type="ECO:0000256" key="2">
    <source>
        <dbReference type="PIRSR" id="PIRSR601461-1"/>
    </source>
</evidence>
<evidence type="ECO:0000256" key="3">
    <source>
        <dbReference type="PIRSR" id="PIRSR601461-2"/>
    </source>
</evidence>
<keyword evidence="8" id="KW-1185">Reference proteome</keyword>
<keyword evidence="5" id="KW-0812">Transmembrane</keyword>
<dbReference type="SUPFAM" id="SSF50630">
    <property type="entry name" value="Acid proteases"/>
    <property type="match status" value="1"/>
</dbReference>
<dbReference type="CDD" id="cd05471">
    <property type="entry name" value="pepsin_like"/>
    <property type="match status" value="1"/>
</dbReference>
<dbReference type="Proteomes" id="UP001175271">
    <property type="component" value="Unassembled WGS sequence"/>
</dbReference>
<dbReference type="InterPro" id="IPR033121">
    <property type="entry name" value="PEPTIDASE_A1"/>
</dbReference>
<keyword evidence="4" id="KW-0064">Aspartyl protease</keyword>
<feature type="active site" evidence="2">
    <location>
        <position position="398"/>
    </location>
</feature>
<dbReference type="EMBL" id="JAUCMV010000003">
    <property type="protein sequence ID" value="KAK0408147.1"/>
    <property type="molecule type" value="Genomic_DNA"/>
</dbReference>
<evidence type="ECO:0000313" key="7">
    <source>
        <dbReference type="EMBL" id="KAK0408147.1"/>
    </source>
</evidence>
<dbReference type="Gene3D" id="2.40.70.10">
    <property type="entry name" value="Acid Proteases"/>
    <property type="match status" value="2"/>
</dbReference>
<feature type="disulfide bond" evidence="3">
    <location>
        <begin position="191"/>
        <end position="229"/>
    </location>
</feature>
<feature type="active site" evidence="2">
    <location>
        <position position="178"/>
    </location>
</feature>
<keyword evidence="3" id="KW-1015">Disulfide bond</keyword>
<keyword evidence="4" id="KW-0378">Hydrolase</keyword>
<evidence type="ECO:0000313" key="8">
    <source>
        <dbReference type="Proteomes" id="UP001175271"/>
    </source>
</evidence>
<dbReference type="GO" id="GO:0006508">
    <property type="term" value="P:proteolysis"/>
    <property type="evidence" value="ECO:0007669"/>
    <property type="project" value="UniProtKB-KW"/>
</dbReference>
<dbReference type="AlphaFoldDB" id="A0AA39HNV5"/>
<dbReference type="InterPro" id="IPR001969">
    <property type="entry name" value="Aspartic_peptidase_AS"/>
</dbReference>
<dbReference type="PRINTS" id="PR00792">
    <property type="entry name" value="PEPSIN"/>
</dbReference>
<dbReference type="PROSITE" id="PS00141">
    <property type="entry name" value="ASP_PROTEASE"/>
    <property type="match status" value="1"/>
</dbReference>
<dbReference type="InterPro" id="IPR021109">
    <property type="entry name" value="Peptidase_aspartic_dom_sf"/>
</dbReference>
<keyword evidence="5" id="KW-0472">Membrane</keyword>
<proteinExistence type="inferred from homology"/>
<evidence type="ECO:0000256" key="1">
    <source>
        <dbReference type="ARBA" id="ARBA00007447"/>
    </source>
</evidence>
<gene>
    <name evidence="7" type="ORF">QR680_003798</name>
</gene>
<evidence type="ECO:0000256" key="4">
    <source>
        <dbReference type="RuleBase" id="RU000454"/>
    </source>
</evidence>
<organism evidence="7 8">
    <name type="scientific">Steinernema hermaphroditum</name>
    <dbReference type="NCBI Taxonomy" id="289476"/>
    <lineage>
        <taxon>Eukaryota</taxon>
        <taxon>Metazoa</taxon>
        <taxon>Ecdysozoa</taxon>
        <taxon>Nematoda</taxon>
        <taxon>Chromadorea</taxon>
        <taxon>Rhabditida</taxon>
        <taxon>Tylenchina</taxon>
        <taxon>Panagrolaimomorpha</taxon>
        <taxon>Strongyloidoidea</taxon>
        <taxon>Steinernematidae</taxon>
        <taxon>Steinernema</taxon>
    </lineage>
</organism>
<feature type="transmembrane region" description="Helical" evidence="5">
    <location>
        <begin position="12"/>
        <end position="30"/>
    </location>
</feature>
<dbReference type="GO" id="GO:0005764">
    <property type="term" value="C:lysosome"/>
    <property type="evidence" value="ECO:0007669"/>
    <property type="project" value="TreeGrafter"/>
</dbReference>
<dbReference type="InterPro" id="IPR001461">
    <property type="entry name" value="Aspartic_peptidase_A1"/>
</dbReference>
<keyword evidence="4" id="KW-0645">Protease</keyword>
<sequence length="510" mass="55983">MNFIATEFDAKIFLMVLTLPAIALLCVLFAKRAFYRKQEKGHELPQYCQTNILGLNQRQDKVHMIPQPQEKPQELPPLKEEKKPLMQFQNVTVVDMDPEDSSTWDSNITSIMKFFVFLALLGIANAAFQLPLHRRQPHHDVKEANFAKIGQHVDHRAWNYLATVSIGTPPQQFSVVLDTGSSLFWVPDSSCGLKACPEKCQTVWGGCPADCDAACCEHKSVYTDPNSPCANKHRFDSKKSSTYNKTGNSPWDLQYATGTAEGFLARDTVIFGEAGSQQLVVRKMIFGQASKIGDHFATSSAEGILGLSLISGIKDNTPPLLQAIYQRKFDQPLFTVYLDKKGNGGMFTWGGLDTVNCGPVIAYARLSERGTWSVHVDGLSLGKYSYNNQGQGFKGLSDTGSGAIFGPRSVVDSIAKELGAVFVGNNNYALPCDGNPDLELSIGGRKYAVKPEAYLIDVGPKILNGVKYCMLGIVGRDSQTHLTLGTPFIRQFCQIYDVARASIGFANPTA</sequence>
<feature type="disulfide bond" evidence="3">
    <location>
        <begin position="432"/>
        <end position="469"/>
    </location>
</feature>
<comment type="caution">
    <text evidence="7">The sequence shown here is derived from an EMBL/GenBank/DDBJ whole genome shotgun (WGS) entry which is preliminary data.</text>
</comment>
<comment type="similarity">
    <text evidence="1 4">Belongs to the peptidase A1 family.</text>
</comment>
<dbReference type="PROSITE" id="PS51767">
    <property type="entry name" value="PEPTIDASE_A1"/>
    <property type="match status" value="1"/>
</dbReference>
<evidence type="ECO:0000259" key="6">
    <source>
        <dbReference type="PROSITE" id="PS51767"/>
    </source>
</evidence>
<evidence type="ECO:0000256" key="5">
    <source>
        <dbReference type="SAM" id="Phobius"/>
    </source>
</evidence>
<feature type="transmembrane region" description="Helical" evidence="5">
    <location>
        <begin position="114"/>
        <end position="132"/>
    </location>
</feature>
<dbReference type="GO" id="GO:0004190">
    <property type="term" value="F:aspartic-type endopeptidase activity"/>
    <property type="evidence" value="ECO:0007669"/>
    <property type="project" value="UniProtKB-KW"/>
</dbReference>
<feature type="domain" description="Peptidase A1" evidence="6">
    <location>
        <begin position="160"/>
        <end position="506"/>
    </location>
</feature>
<name>A0AA39HNV5_9BILA</name>
<keyword evidence="5" id="KW-1133">Transmembrane helix</keyword>
<dbReference type="Pfam" id="PF00026">
    <property type="entry name" value="Asp"/>
    <property type="match status" value="1"/>
</dbReference>
<protein>
    <recommendedName>
        <fullName evidence="6">Peptidase A1 domain-containing protein</fullName>
    </recommendedName>
</protein>
<dbReference type="InterPro" id="IPR034164">
    <property type="entry name" value="Pepsin-like_dom"/>
</dbReference>